<feature type="DNA-binding region" description="H-T-H motif" evidence="4">
    <location>
        <begin position="41"/>
        <end position="60"/>
    </location>
</feature>
<dbReference type="PANTHER" id="PTHR30055:SF239">
    <property type="entry name" value="TRANSCRIPTIONAL REGULATORY PROTEIN"/>
    <property type="match status" value="1"/>
</dbReference>
<keyword evidence="2 4" id="KW-0238">DNA-binding</keyword>
<keyword evidence="7" id="KW-1185">Reference proteome</keyword>
<protein>
    <submittedName>
        <fullName evidence="6">TetR/AcrR family transcriptional regulator</fullName>
    </submittedName>
</protein>
<evidence type="ECO:0000259" key="5">
    <source>
        <dbReference type="PROSITE" id="PS50977"/>
    </source>
</evidence>
<dbReference type="SUPFAM" id="SSF48498">
    <property type="entry name" value="Tetracyclin repressor-like, C-terminal domain"/>
    <property type="match status" value="1"/>
</dbReference>
<evidence type="ECO:0000256" key="1">
    <source>
        <dbReference type="ARBA" id="ARBA00023015"/>
    </source>
</evidence>
<evidence type="ECO:0000313" key="7">
    <source>
        <dbReference type="Proteomes" id="UP000510682"/>
    </source>
</evidence>
<gene>
    <name evidence="6" type="ORF">H0P51_21745</name>
</gene>
<dbReference type="AlphaFoldDB" id="A0A7D6EAT9"/>
<dbReference type="GO" id="GO:0003700">
    <property type="term" value="F:DNA-binding transcription factor activity"/>
    <property type="evidence" value="ECO:0007669"/>
    <property type="project" value="TreeGrafter"/>
</dbReference>
<dbReference type="PROSITE" id="PS50977">
    <property type="entry name" value="HTH_TETR_2"/>
    <property type="match status" value="1"/>
</dbReference>
<evidence type="ECO:0000256" key="2">
    <source>
        <dbReference type="ARBA" id="ARBA00023125"/>
    </source>
</evidence>
<name>A0A7D6EAT9_9MYCO</name>
<organism evidence="6 7">
    <name type="scientific">Mycobacterium vicinigordonae</name>
    <dbReference type="NCBI Taxonomy" id="1719132"/>
    <lineage>
        <taxon>Bacteria</taxon>
        <taxon>Bacillati</taxon>
        <taxon>Actinomycetota</taxon>
        <taxon>Actinomycetes</taxon>
        <taxon>Mycobacteriales</taxon>
        <taxon>Mycobacteriaceae</taxon>
        <taxon>Mycobacterium</taxon>
    </lineage>
</organism>
<reference evidence="6" key="2">
    <citation type="submission" date="2020-07" db="EMBL/GenBank/DDBJ databases">
        <authorList>
            <person name="Yu X."/>
        </authorList>
    </citation>
    <scope>NUCLEOTIDE SEQUENCE [LARGE SCALE GENOMIC DNA]</scope>
    <source>
        <strain evidence="6">24T</strain>
    </source>
</reference>
<dbReference type="Proteomes" id="UP000510682">
    <property type="component" value="Chromosome"/>
</dbReference>
<dbReference type="RefSeq" id="WP_180919144.1">
    <property type="nucleotide sequence ID" value="NZ_CP059165.1"/>
</dbReference>
<feature type="domain" description="HTH tetR-type" evidence="5">
    <location>
        <begin position="17"/>
        <end position="78"/>
    </location>
</feature>
<accession>A0A7D6EAT9</accession>
<proteinExistence type="predicted"/>
<sequence length="230" mass="25000">MSVRALRRQRAPRGLGDRLRHEILDAATELLLETGRARAVSIRSVAERVGVTSPSIYLHFKDKDALLDAVCVRYLDQLDREMTLAGSGQPCTIEVLRAQGLAYVRFALQAPELYRLATVSAERSGGAVAVAMHRAAFRHVRAAVRKLIDEGRYRADSAGTVALALMTAAHGVATVLIAKPQLPFGDVDAFADRMFGAVLCGHLVAGMVGAEATSQQMVEWVMQHRVLGQR</sequence>
<dbReference type="GO" id="GO:0000976">
    <property type="term" value="F:transcription cis-regulatory region binding"/>
    <property type="evidence" value="ECO:0007669"/>
    <property type="project" value="TreeGrafter"/>
</dbReference>
<dbReference type="SUPFAM" id="SSF46689">
    <property type="entry name" value="Homeodomain-like"/>
    <property type="match status" value="1"/>
</dbReference>
<dbReference type="PANTHER" id="PTHR30055">
    <property type="entry name" value="HTH-TYPE TRANSCRIPTIONAL REGULATOR RUTR"/>
    <property type="match status" value="1"/>
</dbReference>
<reference evidence="6" key="1">
    <citation type="submission" date="2020-07" db="EMBL/GenBank/DDBJ databases">
        <title>Description of Mycobacterium gordonae subsp. intergordonae subsp.nov. and Mycobacterium gordonae subsp. gordonae subsp. nov.</title>
        <authorList>
            <person name="Huang H."/>
        </authorList>
    </citation>
    <scope>NUCLEOTIDE SEQUENCE [LARGE SCALE GENOMIC DNA]</scope>
    <source>
        <strain evidence="6">24T</strain>
    </source>
</reference>
<keyword evidence="1" id="KW-0805">Transcription regulation</keyword>
<dbReference type="KEGG" id="mgor:H0P51_21745"/>
<dbReference type="Gene3D" id="1.10.357.10">
    <property type="entry name" value="Tetracycline Repressor, domain 2"/>
    <property type="match status" value="1"/>
</dbReference>
<evidence type="ECO:0000256" key="3">
    <source>
        <dbReference type="ARBA" id="ARBA00023163"/>
    </source>
</evidence>
<dbReference type="EMBL" id="CP059165">
    <property type="protein sequence ID" value="QLL10403.1"/>
    <property type="molecule type" value="Genomic_DNA"/>
</dbReference>
<dbReference type="Pfam" id="PF00440">
    <property type="entry name" value="TetR_N"/>
    <property type="match status" value="1"/>
</dbReference>
<dbReference type="InterPro" id="IPR025996">
    <property type="entry name" value="MT1864/Rv1816-like_C"/>
</dbReference>
<evidence type="ECO:0000256" key="4">
    <source>
        <dbReference type="PROSITE-ProRule" id="PRU00335"/>
    </source>
</evidence>
<keyword evidence="3" id="KW-0804">Transcription</keyword>
<dbReference type="InterPro" id="IPR050109">
    <property type="entry name" value="HTH-type_TetR-like_transc_reg"/>
</dbReference>
<dbReference type="Pfam" id="PF13305">
    <property type="entry name" value="TetR_C_33"/>
    <property type="match status" value="1"/>
</dbReference>
<evidence type="ECO:0000313" key="6">
    <source>
        <dbReference type="EMBL" id="QLL10403.1"/>
    </source>
</evidence>
<dbReference type="InterPro" id="IPR009057">
    <property type="entry name" value="Homeodomain-like_sf"/>
</dbReference>
<dbReference type="InterPro" id="IPR036271">
    <property type="entry name" value="Tet_transcr_reg_TetR-rel_C_sf"/>
</dbReference>
<dbReference type="InterPro" id="IPR001647">
    <property type="entry name" value="HTH_TetR"/>
</dbReference>